<dbReference type="Proteomes" id="UP000054032">
    <property type="component" value="Unassembled WGS sequence"/>
</dbReference>
<organism evidence="1 2">
    <name type="scientific">Bipolaris oryzae ATCC 44560</name>
    <dbReference type="NCBI Taxonomy" id="930090"/>
    <lineage>
        <taxon>Eukaryota</taxon>
        <taxon>Fungi</taxon>
        <taxon>Dikarya</taxon>
        <taxon>Ascomycota</taxon>
        <taxon>Pezizomycotina</taxon>
        <taxon>Dothideomycetes</taxon>
        <taxon>Pleosporomycetidae</taxon>
        <taxon>Pleosporales</taxon>
        <taxon>Pleosporineae</taxon>
        <taxon>Pleosporaceae</taxon>
        <taxon>Bipolaris</taxon>
    </lineage>
</organism>
<gene>
    <name evidence="1" type="ORF">COCMIDRAFT_21780</name>
</gene>
<protein>
    <submittedName>
        <fullName evidence="1">Uncharacterized protein</fullName>
    </submittedName>
</protein>
<evidence type="ECO:0000313" key="1">
    <source>
        <dbReference type="EMBL" id="EUC50767.1"/>
    </source>
</evidence>
<keyword evidence="2" id="KW-1185">Reference proteome</keyword>
<dbReference type="KEGG" id="bor:COCMIDRAFT_21780"/>
<proteinExistence type="predicted"/>
<dbReference type="RefSeq" id="XP_007682664.1">
    <property type="nucleotide sequence ID" value="XM_007684474.1"/>
</dbReference>
<dbReference type="EMBL" id="KI963921">
    <property type="protein sequence ID" value="EUC50767.1"/>
    <property type="molecule type" value="Genomic_DNA"/>
</dbReference>
<reference evidence="1 2" key="1">
    <citation type="journal article" date="2013" name="PLoS Genet.">
        <title>Comparative genome structure, secondary metabolite, and effector coding capacity across Cochliobolus pathogens.</title>
        <authorList>
            <person name="Condon B.J."/>
            <person name="Leng Y."/>
            <person name="Wu D."/>
            <person name="Bushley K.E."/>
            <person name="Ohm R.A."/>
            <person name="Otillar R."/>
            <person name="Martin J."/>
            <person name="Schackwitz W."/>
            <person name="Grimwood J."/>
            <person name="MohdZainudin N."/>
            <person name="Xue C."/>
            <person name="Wang R."/>
            <person name="Manning V.A."/>
            <person name="Dhillon B."/>
            <person name="Tu Z.J."/>
            <person name="Steffenson B.J."/>
            <person name="Salamov A."/>
            <person name="Sun H."/>
            <person name="Lowry S."/>
            <person name="LaButti K."/>
            <person name="Han J."/>
            <person name="Copeland A."/>
            <person name="Lindquist E."/>
            <person name="Barry K."/>
            <person name="Schmutz J."/>
            <person name="Baker S.E."/>
            <person name="Ciuffetti L.M."/>
            <person name="Grigoriev I.V."/>
            <person name="Zhong S."/>
            <person name="Turgeon B.G."/>
        </authorList>
    </citation>
    <scope>NUCLEOTIDE SEQUENCE [LARGE SCALE GENOMIC DNA]</scope>
    <source>
        <strain evidence="1 2">ATCC 44560</strain>
    </source>
</reference>
<dbReference type="GeneID" id="19120119"/>
<dbReference type="HOGENOM" id="CLU_745938_0_0_1"/>
<name>W6ZG28_COCMI</name>
<accession>W6ZG28</accession>
<evidence type="ECO:0000313" key="2">
    <source>
        <dbReference type="Proteomes" id="UP000054032"/>
    </source>
</evidence>
<dbReference type="AlphaFoldDB" id="W6ZG28"/>
<sequence length="371" mass="41738">MRSEKKGTYIHQPPSSFRPLHPISLSSTIRLNQPRNHSFPHTHTRISILHLLPNPHLKHAKEKSGLRVGLQVEPNHPIRLTRVGTQADITVTPTPKRTLAKFKEAVIINCFFTCYPLLFRLGSLGVYRNASTAYDGPFEDKWGAKRVACTFGNRNCITTRGDKGLGGSHQGLYEEVLNRKGGAGSCGWIVVDSSETCFSSTFKEELVALVYLKVQIGDAVSSIYWSFRSGGIYKRTFWVSTCIRYHGQTRRSRLGLGCMTAWGREKKKGVVDGKGDIKRTLASCVIYPARSVISHVSTWSMHDTRPRCSPAIFRDYNCAESSGVESNNHEASTKKDQLKLTRQKNKNNDNQMQSIDVGSAIRFHYWLALHR</sequence>